<dbReference type="Pfam" id="PF03279">
    <property type="entry name" value="Lip_A_acyltrans"/>
    <property type="match status" value="1"/>
</dbReference>
<evidence type="ECO:0000313" key="8">
    <source>
        <dbReference type="Proteomes" id="UP001205843"/>
    </source>
</evidence>
<keyword evidence="5" id="KW-0472">Membrane</keyword>
<accession>A0AAE3G228</accession>
<dbReference type="GO" id="GO:0009247">
    <property type="term" value="P:glycolipid biosynthetic process"/>
    <property type="evidence" value="ECO:0007669"/>
    <property type="project" value="UniProtKB-ARBA"/>
</dbReference>
<dbReference type="GO" id="GO:0008913">
    <property type="term" value="F:Kdo2-lipid IVA acyltransferase activity"/>
    <property type="evidence" value="ECO:0007669"/>
    <property type="project" value="UniProtKB-EC"/>
</dbReference>
<evidence type="ECO:0000256" key="5">
    <source>
        <dbReference type="ARBA" id="ARBA00023136"/>
    </source>
</evidence>
<dbReference type="EC" id="2.3.1.241" evidence="7"/>
<proteinExistence type="predicted"/>
<dbReference type="AlphaFoldDB" id="A0AAE3G228"/>
<keyword evidence="3" id="KW-0997">Cell inner membrane</keyword>
<keyword evidence="4 7" id="KW-0808">Transferase</keyword>
<dbReference type="CDD" id="cd07984">
    <property type="entry name" value="LPLAT_LABLAT-like"/>
    <property type="match status" value="1"/>
</dbReference>
<organism evidence="7 8">
    <name type="scientific">Natronocella acetinitrilica</name>
    <dbReference type="NCBI Taxonomy" id="414046"/>
    <lineage>
        <taxon>Bacteria</taxon>
        <taxon>Pseudomonadati</taxon>
        <taxon>Pseudomonadota</taxon>
        <taxon>Gammaproteobacteria</taxon>
        <taxon>Chromatiales</taxon>
        <taxon>Ectothiorhodospiraceae</taxon>
        <taxon>Natronocella</taxon>
    </lineage>
</organism>
<gene>
    <name evidence="7" type="ORF">J2T57_000393</name>
</gene>
<evidence type="ECO:0000256" key="4">
    <source>
        <dbReference type="ARBA" id="ARBA00022679"/>
    </source>
</evidence>
<evidence type="ECO:0000256" key="1">
    <source>
        <dbReference type="ARBA" id="ARBA00004533"/>
    </source>
</evidence>
<protein>
    <submittedName>
        <fullName evidence="7">KDO2-lipid IV(A) lauroyltransferase</fullName>
        <ecNumber evidence="7">2.3.1.241</ecNumber>
    </submittedName>
</protein>
<dbReference type="RefSeq" id="WP_253473427.1">
    <property type="nucleotide sequence ID" value="NZ_JALJXV010000001.1"/>
</dbReference>
<name>A0AAE3G228_9GAMM</name>
<dbReference type="EMBL" id="JALJXV010000001">
    <property type="protein sequence ID" value="MCP1673301.1"/>
    <property type="molecule type" value="Genomic_DNA"/>
</dbReference>
<evidence type="ECO:0000313" key="7">
    <source>
        <dbReference type="EMBL" id="MCP1673301.1"/>
    </source>
</evidence>
<dbReference type="GO" id="GO:0005886">
    <property type="term" value="C:plasma membrane"/>
    <property type="evidence" value="ECO:0007669"/>
    <property type="project" value="UniProtKB-SubCell"/>
</dbReference>
<evidence type="ECO:0000256" key="3">
    <source>
        <dbReference type="ARBA" id="ARBA00022519"/>
    </source>
</evidence>
<comment type="caution">
    <text evidence="7">The sequence shown here is derived from an EMBL/GenBank/DDBJ whole genome shotgun (WGS) entry which is preliminary data.</text>
</comment>
<keyword evidence="6 7" id="KW-0012">Acyltransferase</keyword>
<keyword evidence="2" id="KW-1003">Cell membrane</keyword>
<sequence length="297" mass="33625">MLKTHLLRWWLRLSSLLPLRLAHALGTALGTCIHLFARRTRRVVEDNIRVCFPAMTAAERSQLVRSSLAELGKQVLETGIIWHADPGRLARLVVNPEALAELEQHWPADRGLLVGVPHLGAFELCNAFVNTRHPVHHLYRPPREAWMEPVLVEVRERRGGRSMPADARGLRFLLRCLREQRLVGILPDQIPDQGGVHAPFFGRPALTMTLFAQMARKTGAGMAFLCCERLPRGGGFRLHVLPGDPAILNEDPVVAATALNRCIEACVRLAPAQYQWTYRRFRHQPAGQKSPYRKRRR</sequence>
<comment type="subcellular location">
    <subcellularLocation>
        <location evidence="1">Cell inner membrane</location>
    </subcellularLocation>
</comment>
<keyword evidence="8" id="KW-1185">Reference proteome</keyword>
<dbReference type="PANTHER" id="PTHR30606:SF10">
    <property type="entry name" value="PHOSPHATIDYLINOSITOL MANNOSIDE ACYLTRANSFERASE"/>
    <property type="match status" value="1"/>
</dbReference>
<evidence type="ECO:0000256" key="6">
    <source>
        <dbReference type="ARBA" id="ARBA00023315"/>
    </source>
</evidence>
<dbReference type="Proteomes" id="UP001205843">
    <property type="component" value="Unassembled WGS sequence"/>
</dbReference>
<dbReference type="PIRSF" id="PIRSF026649">
    <property type="entry name" value="MsbB"/>
    <property type="match status" value="1"/>
</dbReference>
<dbReference type="InterPro" id="IPR004960">
    <property type="entry name" value="LipA_acyltrans"/>
</dbReference>
<reference evidence="7" key="1">
    <citation type="submission" date="2022-03" db="EMBL/GenBank/DDBJ databases">
        <title>Genomic Encyclopedia of Type Strains, Phase III (KMG-III): the genomes of soil and plant-associated and newly described type strains.</title>
        <authorList>
            <person name="Whitman W."/>
        </authorList>
    </citation>
    <scope>NUCLEOTIDE SEQUENCE</scope>
    <source>
        <strain evidence="7">ANL 6-2</strain>
    </source>
</reference>
<dbReference type="PANTHER" id="PTHR30606">
    <property type="entry name" value="LIPID A BIOSYNTHESIS LAUROYL ACYLTRANSFERASE"/>
    <property type="match status" value="1"/>
</dbReference>
<evidence type="ECO:0000256" key="2">
    <source>
        <dbReference type="ARBA" id="ARBA00022475"/>
    </source>
</evidence>